<proteinExistence type="inferred from homology"/>
<comment type="similarity">
    <text evidence="3">Belongs to the SelA family.</text>
</comment>
<feature type="modified residue" description="N6-(pyridoxal phosphate)lysine" evidence="4">
    <location>
        <position position="213"/>
    </location>
</feature>
<dbReference type="EMBL" id="QJJK01000003">
    <property type="protein sequence ID" value="PXW61813.1"/>
    <property type="molecule type" value="Genomic_DNA"/>
</dbReference>
<evidence type="ECO:0000313" key="5">
    <source>
        <dbReference type="EMBL" id="PXW61813.1"/>
    </source>
</evidence>
<keyword evidence="5" id="KW-0808">Transferase</keyword>
<dbReference type="SUPFAM" id="SSF53383">
    <property type="entry name" value="PLP-dependent transferases"/>
    <property type="match status" value="1"/>
</dbReference>
<keyword evidence="2 4" id="KW-0663">Pyridoxal phosphate</keyword>
<sequence length="398" mass="42477">MMTDIRTTLGVRPIINVSGTMTGLGASIVVPEAVDTIARMLPQFVEINDLQRRASEVIARLTGGETGFVTASCAAGITLAIAGAMTGTDLAAIERLPDARGLKDEVVVLSGHLVSFGAPVEQSVRIAGARVVPVGQVTSAYGYQLAGAITERTAAALYVVSHHTVQFGQIPLDEFAAVAHEKGVPVIVDAASEYDLKGFLAAGADVVVYSSHKFLGGPTGGIVAGRKDLVRAAFLQNIGIGRGMKVGKEGIAGTIAALKAWERRDHEGIRARELRALELWKIGLAARPGITATIVADPTDNPLDRLQVNVDRELAHITAWDLADALAAGNPPVIVRDHEVEHGYFFMDPCNLHPDQEHQVLARLNEELDKAQQSNSIIATPLADRRKRRVASLLRWPD</sequence>
<dbReference type="OrthoDB" id="9787096at2"/>
<dbReference type="InterPro" id="IPR018319">
    <property type="entry name" value="SelA-like"/>
</dbReference>
<dbReference type="Gene3D" id="3.40.640.10">
    <property type="entry name" value="Type I PLP-dependent aspartate aminotransferase-like (Major domain)"/>
    <property type="match status" value="1"/>
</dbReference>
<comment type="cofactor">
    <cofactor evidence="1 4">
        <name>pyridoxal 5'-phosphate</name>
        <dbReference type="ChEBI" id="CHEBI:597326"/>
    </cofactor>
</comment>
<comment type="caution">
    <text evidence="5">The sequence shown here is derived from an EMBL/GenBank/DDBJ whole genome shotgun (WGS) entry which is preliminary data.</text>
</comment>
<dbReference type="PANTHER" id="PTHR32328">
    <property type="entry name" value="L-SERYL-TRNA(SEC) SELENIUM TRANSFERASE"/>
    <property type="match status" value="1"/>
</dbReference>
<evidence type="ECO:0000256" key="2">
    <source>
        <dbReference type="ARBA" id="ARBA00022898"/>
    </source>
</evidence>
<dbReference type="PANTHER" id="PTHR32328:SF0">
    <property type="entry name" value="L-SERYL-TRNA(SEC) SELENIUM TRANSFERASE"/>
    <property type="match status" value="1"/>
</dbReference>
<organism evidence="5 6">
    <name type="scientific">Chelatococcus asaccharovorans</name>
    <dbReference type="NCBI Taxonomy" id="28210"/>
    <lineage>
        <taxon>Bacteria</taxon>
        <taxon>Pseudomonadati</taxon>
        <taxon>Pseudomonadota</taxon>
        <taxon>Alphaproteobacteria</taxon>
        <taxon>Hyphomicrobiales</taxon>
        <taxon>Chelatococcaceae</taxon>
        <taxon>Chelatococcus</taxon>
    </lineage>
</organism>
<protein>
    <submittedName>
        <fullName evidence="5">L-seryl-tRNA(Sec) selenium transferase</fullName>
    </submittedName>
</protein>
<evidence type="ECO:0000256" key="3">
    <source>
        <dbReference type="ARBA" id="ARBA00044507"/>
    </source>
</evidence>
<dbReference type="Proteomes" id="UP000248021">
    <property type="component" value="Unassembled WGS sequence"/>
</dbReference>
<reference evidence="5 6" key="1">
    <citation type="submission" date="2018-05" db="EMBL/GenBank/DDBJ databases">
        <title>Genomic Encyclopedia of Type Strains, Phase IV (KMG-IV): sequencing the most valuable type-strain genomes for metagenomic binning, comparative biology and taxonomic classification.</title>
        <authorList>
            <person name="Goeker M."/>
        </authorList>
    </citation>
    <scope>NUCLEOTIDE SEQUENCE [LARGE SCALE GENOMIC DNA]</scope>
    <source>
        <strain evidence="5 6">DSM 6462</strain>
    </source>
</reference>
<evidence type="ECO:0000256" key="1">
    <source>
        <dbReference type="ARBA" id="ARBA00001933"/>
    </source>
</evidence>
<name>A0A2V3UBC1_9HYPH</name>
<gene>
    <name evidence="5" type="ORF">C7450_103331</name>
</gene>
<dbReference type="Pfam" id="PF03841">
    <property type="entry name" value="SelA"/>
    <property type="match status" value="1"/>
</dbReference>
<dbReference type="InterPro" id="IPR015424">
    <property type="entry name" value="PyrdxlP-dep_Trfase"/>
</dbReference>
<dbReference type="GO" id="GO:0004125">
    <property type="term" value="F:L-seryl-tRNA(Sec) selenium transferase activity"/>
    <property type="evidence" value="ECO:0007669"/>
    <property type="project" value="TreeGrafter"/>
</dbReference>
<keyword evidence="6" id="KW-1185">Reference proteome</keyword>
<dbReference type="AlphaFoldDB" id="A0A2V3UBC1"/>
<evidence type="ECO:0000256" key="4">
    <source>
        <dbReference type="PIRSR" id="PIRSR618319-50"/>
    </source>
</evidence>
<accession>A0A2V3UBC1</accession>
<dbReference type="InterPro" id="IPR015421">
    <property type="entry name" value="PyrdxlP-dep_Trfase_major"/>
</dbReference>
<evidence type="ECO:0000313" key="6">
    <source>
        <dbReference type="Proteomes" id="UP000248021"/>
    </source>
</evidence>
<dbReference type="RefSeq" id="WP_110374103.1">
    <property type="nucleotide sequence ID" value="NZ_JAHBRY010000001.1"/>
</dbReference>